<dbReference type="STRING" id="157910.SAMN05445850_7989"/>
<feature type="compositionally biased region" description="Low complexity" evidence="1">
    <location>
        <begin position="79"/>
        <end position="88"/>
    </location>
</feature>
<keyword evidence="4" id="KW-1185">Reference proteome</keyword>
<dbReference type="InterPro" id="IPR011008">
    <property type="entry name" value="Dimeric_a/b-barrel"/>
</dbReference>
<evidence type="ECO:0000313" key="4">
    <source>
        <dbReference type="Proteomes" id="UP000199365"/>
    </source>
</evidence>
<evidence type="ECO:0000259" key="2">
    <source>
        <dbReference type="Pfam" id="PF07045"/>
    </source>
</evidence>
<evidence type="ECO:0000256" key="1">
    <source>
        <dbReference type="SAM" id="MobiDB-lite"/>
    </source>
</evidence>
<reference evidence="4" key="1">
    <citation type="submission" date="2016-10" db="EMBL/GenBank/DDBJ databases">
        <authorList>
            <person name="Varghese N."/>
            <person name="Submissions S."/>
        </authorList>
    </citation>
    <scope>NUCLEOTIDE SEQUENCE [LARGE SCALE GENOMIC DNA]</scope>
    <source>
        <strain evidence="4">DUS833</strain>
    </source>
</reference>
<organism evidence="3 4">
    <name type="scientific">Paraburkholderia tuberum</name>
    <dbReference type="NCBI Taxonomy" id="157910"/>
    <lineage>
        <taxon>Bacteria</taxon>
        <taxon>Pseudomonadati</taxon>
        <taxon>Pseudomonadota</taxon>
        <taxon>Betaproteobacteria</taxon>
        <taxon>Burkholderiales</taxon>
        <taxon>Burkholderiaceae</taxon>
        <taxon>Paraburkholderia</taxon>
    </lineage>
</organism>
<dbReference type="Proteomes" id="UP000199365">
    <property type="component" value="Unassembled WGS sequence"/>
</dbReference>
<protein>
    <recommendedName>
        <fullName evidence="2">DUF1330 domain-containing protein</fullName>
    </recommendedName>
</protein>
<dbReference type="AlphaFoldDB" id="A0A1H1KHS2"/>
<dbReference type="SUPFAM" id="SSF54909">
    <property type="entry name" value="Dimeric alpha+beta barrel"/>
    <property type="match status" value="1"/>
</dbReference>
<name>A0A1H1KHS2_9BURK</name>
<proteinExistence type="predicted"/>
<accession>A0A1H1KHS2</accession>
<dbReference type="InterPro" id="IPR010753">
    <property type="entry name" value="DUF1330"/>
</dbReference>
<gene>
    <name evidence="3" type="ORF">SAMN05445850_7989</name>
</gene>
<feature type="region of interest" description="Disordered" evidence="1">
    <location>
        <begin position="68"/>
        <end position="112"/>
    </location>
</feature>
<feature type="domain" description="DUF1330" evidence="2">
    <location>
        <begin position="3"/>
        <end position="65"/>
    </location>
</feature>
<dbReference type="Pfam" id="PF07045">
    <property type="entry name" value="DUF1330"/>
    <property type="match status" value="1"/>
</dbReference>
<sequence length="112" mass="12353">MATYIVFTKESTQDQGELDTYQSKVGETFRGHPVKILAAYGPQQILEGDAPEGVVIVEFPSTAARARGTTARRIRRSRSTGSRARAIAPFSSKACDERRRRSGTWRSAGLHL</sequence>
<dbReference type="EMBL" id="FNKX01000004">
    <property type="protein sequence ID" value="SDR61834.1"/>
    <property type="molecule type" value="Genomic_DNA"/>
</dbReference>
<evidence type="ECO:0000313" key="3">
    <source>
        <dbReference type="EMBL" id="SDR61834.1"/>
    </source>
</evidence>
<dbReference type="Gene3D" id="3.30.70.100">
    <property type="match status" value="1"/>
</dbReference>